<dbReference type="AlphaFoldDB" id="A0A1C7AFA2"/>
<gene>
    <name evidence="1" type="ORF">SVA_3419</name>
</gene>
<reference evidence="1 2" key="1">
    <citation type="submission" date="2015-08" db="EMBL/GenBank/DDBJ databases">
        <title>Complete genome sequence of Sulfurifustis variabilis.</title>
        <authorList>
            <person name="Miura A."/>
            <person name="Kojima H."/>
            <person name="Fukui M."/>
        </authorList>
    </citation>
    <scope>NUCLEOTIDE SEQUENCE [LARGE SCALE GENOMIC DNA]</scope>
    <source>
        <strain evidence="2">skN76</strain>
    </source>
</reference>
<evidence type="ECO:0008006" key="3">
    <source>
        <dbReference type="Google" id="ProtNLM"/>
    </source>
</evidence>
<dbReference type="PANTHER" id="PTHR33361">
    <property type="entry name" value="GLR0591 PROTEIN"/>
    <property type="match status" value="1"/>
</dbReference>
<dbReference type="KEGG" id="sva:SVA_3419"/>
<proteinExistence type="predicted"/>
<dbReference type="InterPro" id="IPR010281">
    <property type="entry name" value="DUF885"/>
</dbReference>
<dbReference type="PANTHER" id="PTHR33361:SF2">
    <property type="entry name" value="DUF885 DOMAIN-CONTAINING PROTEIN"/>
    <property type="match status" value="1"/>
</dbReference>
<evidence type="ECO:0000313" key="2">
    <source>
        <dbReference type="Proteomes" id="UP000218899"/>
    </source>
</evidence>
<keyword evidence="2" id="KW-1185">Reference proteome</keyword>
<dbReference type="RefSeq" id="WP_169924155.1">
    <property type="nucleotide sequence ID" value="NZ_AP014936.1"/>
</dbReference>
<organism evidence="1 2">
    <name type="scientific">Sulfurifustis variabilis</name>
    <dbReference type="NCBI Taxonomy" id="1675686"/>
    <lineage>
        <taxon>Bacteria</taxon>
        <taxon>Pseudomonadati</taxon>
        <taxon>Pseudomonadota</taxon>
        <taxon>Gammaproteobacteria</taxon>
        <taxon>Acidiferrobacterales</taxon>
        <taxon>Acidiferrobacteraceae</taxon>
        <taxon>Sulfurifustis</taxon>
    </lineage>
</organism>
<name>A0A1C7AFA2_9GAMM</name>
<dbReference type="EMBL" id="AP014936">
    <property type="protein sequence ID" value="BAU49955.1"/>
    <property type="molecule type" value="Genomic_DNA"/>
</dbReference>
<sequence length="552" mass="61664">MSAKPDASARFRELIETYFAAWFRYHPEAAVDVGVPGYEHLLTPFGHDDRAALVCLNDQLVVGLEELGSADLTVDEALDYEILRGAVFLENQHILELEPRQPDPSVLLPVSAIYQLTVRPVANAAEALRARLGAIPDHLARAKEYLRERAKLVPPLWLESAEVAAGQGAQFIAGLAAQAGIGVDTGTLKREIERAARALEDFGDFLRTELSREAAGEFACGAPYFAHLLRHRHFLDVGTPELERFAQRLIHQVRRDLGDACRALGHADLQAAMARIRERGVASDRLLNAYRSHMQAARAFLVERGLVTMPIRESLEIVETPIFLRHQIPFAAYMEPSPIDPEQKGYYYVTPPKDEEQLAEHDAAGIMHTCVHEAWPGHHLQFVTAHTRPDSRSLPRLLNASATLYEGWALYSEQLMHEQGFLSLPEQRVILLRDRLWRALRIVIDIGLHTQGMTIEQAANLLTTHLGFPRSQALADLTWYTRAPTVPLGYATGWALINALRDRLRARDAAFTLTKFHDRLIAAGSIALPLVIARQFGADDWRAVRGMLFGQA</sequence>
<accession>A0A1C7AFA2</accession>
<protein>
    <recommendedName>
        <fullName evidence="3">DUF885 domain-containing protein</fullName>
    </recommendedName>
</protein>
<dbReference type="Proteomes" id="UP000218899">
    <property type="component" value="Chromosome"/>
</dbReference>
<dbReference type="Pfam" id="PF05960">
    <property type="entry name" value="DUF885"/>
    <property type="match status" value="1"/>
</dbReference>
<evidence type="ECO:0000313" key="1">
    <source>
        <dbReference type="EMBL" id="BAU49955.1"/>
    </source>
</evidence>